<name>A0A0K2V9A4_LEPSM</name>
<evidence type="ECO:0000313" key="2">
    <source>
        <dbReference type="EMBL" id="CDW47128.1"/>
    </source>
</evidence>
<keyword evidence="1" id="KW-0812">Transmembrane</keyword>
<reference evidence="2" key="1">
    <citation type="submission" date="2014-05" db="EMBL/GenBank/DDBJ databases">
        <authorList>
            <person name="Chronopoulou M."/>
        </authorList>
    </citation>
    <scope>NUCLEOTIDE SEQUENCE</scope>
    <source>
        <tissue evidence="2">Whole organism</tissue>
    </source>
</reference>
<accession>A0A0K2V9A4</accession>
<organism evidence="2">
    <name type="scientific">Lepeophtheirus salmonis</name>
    <name type="common">Salmon louse</name>
    <name type="synonym">Caligus salmonis</name>
    <dbReference type="NCBI Taxonomy" id="72036"/>
    <lineage>
        <taxon>Eukaryota</taxon>
        <taxon>Metazoa</taxon>
        <taxon>Ecdysozoa</taxon>
        <taxon>Arthropoda</taxon>
        <taxon>Crustacea</taxon>
        <taxon>Multicrustacea</taxon>
        <taxon>Hexanauplia</taxon>
        <taxon>Copepoda</taxon>
        <taxon>Siphonostomatoida</taxon>
        <taxon>Caligidae</taxon>
        <taxon>Lepeophtheirus</taxon>
    </lineage>
</organism>
<dbReference type="EMBL" id="HACA01029767">
    <property type="protein sequence ID" value="CDW47128.1"/>
    <property type="molecule type" value="Transcribed_RNA"/>
</dbReference>
<evidence type="ECO:0000256" key="1">
    <source>
        <dbReference type="SAM" id="Phobius"/>
    </source>
</evidence>
<keyword evidence="1" id="KW-1133">Transmembrane helix</keyword>
<feature type="transmembrane region" description="Helical" evidence="1">
    <location>
        <begin position="12"/>
        <end position="28"/>
    </location>
</feature>
<dbReference type="AlphaFoldDB" id="A0A0K2V9A4"/>
<protein>
    <submittedName>
        <fullName evidence="2">Uncharacterized protein</fullName>
    </submittedName>
</protein>
<keyword evidence="1" id="KW-0472">Membrane</keyword>
<sequence>MAFPLDSTRPNIIMVFGGGYTLVLLYYIRKCHKSIILPLEYKSKSILIRKDHNESIGSLEVVQDFFALSTRTFLCHSVNRAHGIHHIPFPPAFF</sequence>
<proteinExistence type="predicted"/>